<proteinExistence type="predicted"/>
<gene>
    <name evidence="1" type="ORF">J1N51_09220</name>
</gene>
<dbReference type="PANTHER" id="PTHR40590">
    <property type="entry name" value="CYTOPLASMIC PROTEIN-RELATED"/>
    <property type="match status" value="1"/>
</dbReference>
<keyword evidence="2" id="KW-1185">Reference proteome</keyword>
<sequence length="313" mass="35388">MTKYVSSMWFKGALLWLKGVLISVFAVLGLSHQALAGPVWQGQGAYKDDFLVGTLHIGDERVESQLQSLMRLVDRVDTLVVEVDLSEISNLAQSNAVQRYALLNEGQSLNQLISAQVRKRVDAYFNAYGLSIEQYQAFKPWMVAIIMVQLSYQELGLNSQLGIDQQLIKYAKQQGKTVIQLETFEFQLDMFNQLFSQNSTISYDDMLLDTLDELTQMSELPNKMLSAWLDGDLAVFEQIYQQTLTSSTFDKALEEIIIKRRNYAWKAKLEPLLLANSVLVATGTLHYVGQHGLPTILKGEFVLTDQSNSQKNQ</sequence>
<name>A0A975HJ82_9GAMM</name>
<dbReference type="KEGG" id="psym:J1N51_09220"/>
<evidence type="ECO:0000313" key="2">
    <source>
        <dbReference type="Proteomes" id="UP000682739"/>
    </source>
</evidence>
<dbReference type="InterPro" id="IPR002816">
    <property type="entry name" value="TraB/PrgY/GumN_fam"/>
</dbReference>
<organism evidence="1 2">
    <name type="scientific">Psychrosphaera ytuae</name>
    <dbReference type="NCBI Taxonomy" id="2820710"/>
    <lineage>
        <taxon>Bacteria</taxon>
        <taxon>Pseudomonadati</taxon>
        <taxon>Pseudomonadota</taxon>
        <taxon>Gammaproteobacteria</taxon>
        <taxon>Alteromonadales</taxon>
        <taxon>Pseudoalteromonadaceae</taxon>
        <taxon>Psychrosphaera</taxon>
    </lineage>
</organism>
<reference evidence="1" key="1">
    <citation type="submission" date="2021-03" db="EMBL/GenBank/DDBJ databases">
        <title>Description of Psychrosphaera ytuae sp. nov. isolated from deep sea sediment of South China Sea.</title>
        <authorList>
            <person name="Zhang J."/>
            <person name="Xu X.-D."/>
        </authorList>
    </citation>
    <scope>NUCLEOTIDE SEQUENCE</scope>
    <source>
        <strain evidence="1">MTZ26</strain>
    </source>
</reference>
<dbReference type="InterPro" id="IPR047111">
    <property type="entry name" value="YbaP-like"/>
</dbReference>
<dbReference type="RefSeq" id="WP_208830648.1">
    <property type="nucleotide sequence ID" value="NZ_CP072110.1"/>
</dbReference>
<dbReference type="PANTHER" id="PTHR40590:SF1">
    <property type="entry name" value="CYTOPLASMIC PROTEIN"/>
    <property type="match status" value="1"/>
</dbReference>
<dbReference type="AlphaFoldDB" id="A0A975HJ82"/>
<accession>A0A975HJ82</accession>
<dbReference type="EMBL" id="CP072110">
    <property type="protein sequence ID" value="QTH62939.1"/>
    <property type="molecule type" value="Genomic_DNA"/>
</dbReference>
<protein>
    <submittedName>
        <fullName evidence="1">TraB/GumN family protein</fullName>
    </submittedName>
</protein>
<dbReference type="CDD" id="cd14789">
    <property type="entry name" value="Tiki"/>
    <property type="match status" value="1"/>
</dbReference>
<dbReference type="Pfam" id="PF01963">
    <property type="entry name" value="TraB_PrgY_gumN"/>
    <property type="match status" value="1"/>
</dbReference>
<dbReference type="Proteomes" id="UP000682739">
    <property type="component" value="Chromosome"/>
</dbReference>
<evidence type="ECO:0000313" key="1">
    <source>
        <dbReference type="EMBL" id="QTH62939.1"/>
    </source>
</evidence>